<evidence type="ECO:0000313" key="1">
    <source>
        <dbReference type="Proteomes" id="UP000095286"/>
    </source>
</evidence>
<evidence type="ECO:0000313" key="2">
    <source>
        <dbReference type="WBParaSite" id="RSKR_0000445800.1"/>
    </source>
</evidence>
<sequence length="212" mass="23681">MLIRCLLSMVLIVVIKAIDDDAIEGPFNNITSTNNHTLKQDIPPCDKLRMGQFMCDEPVIDIYTGYPDTCKEDNSVILNCTIIPGLHCLHNATIISDTFLKTINNACMTSKKYNYHLTLALSIIFGVFGLDRFYLGYYALGFLKLSSYGLYGSLYILDVILISLQLLGPADGSGYATNYYWPNASNNLSSVPDIINCFGCMFFDSYSEHDDL</sequence>
<name>A0AC35TV01_9BILA</name>
<proteinExistence type="predicted"/>
<accession>A0AC35TV01</accession>
<dbReference type="WBParaSite" id="RSKR_0000445800.1">
    <property type="protein sequence ID" value="RSKR_0000445800.1"/>
    <property type="gene ID" value="RSKR_0000445800"/>
</dbReference>
<reference evidence="2" key="1">
    <citation type="submission" date="2016-11" db="UniProtKB">
        <authorList>
            <consortium name="WormBaseParasite"/>
        </authorList>
    </citation>
    <scope>IDENTIFICATION</scope>
    <source>
        <strain evidence="2">KR3021</strain>
    </source>
</reference>
<organism evidence="1 2">
    <name type="scientific">Rhabditophanes sp. KR3021</name>
    <dbReference type="NCBI Taxonomy" id="114890"/>
    <lineage>
        <taxon>Eukaryota</taxon>
        <taxon>Metazoa</taxon>
        <taxon>Ecdysozoa</taxon>
        <taxon>Nematoda</taxon>
        <taxon>Chromadorea</taxon>
        <taxon>Rhabditida</taxon>
        <taxon>Tylenchina</taxon>
        <taxon>Panagrolaimomorpha</taxon>
        <taxon>Strongyloidoidea</taxon>
        <taxon>Alloionematidae</taxon>
        <taxon>Rhabditophanes</taxon>
    </lineage>
</organism>
<dbReference type="Proteomes" id="UP000095286">
    <property type="component" value="Unplaced"/>
</dbReference>
<protein>
    <submittedName>
        <fullName evidence="2">TM2 domain-containing protein</fullName>
    </submittedName>
</protein>